<protein>
    <submittedName>
        <fullName evidence="1">Uncharacterized protein</fullName>
    </submittedName>
</protein>
<organism evidence="1 2">
    <name type="scientific">Marasmius tenuissimus</name>
    <dbReference type="NCBI Taxonomy" id="585030"/>
    <lineage>
        <taxon>Eukaryota</taxon>
        <taxon>Fungi</taxon>
        <taxon>Dikarya</taxon>
        <taxon>Basidiomycota</taxon>
        <taxon>Agaricomycotina</taxon>
        <taxon>Agaricomycetes</taxon>
        <taxon>Agaricomycetidae</taxon>
        <taxon>Agaricales</taxon>
        <taxon>Marasmiineae</taxon>
        <taxon>Marasmiaceae</taxon>
        <taxon>Marasmius</taxon>
    </lineage>
</organism>
<evidence type="ECO:0000313" key="2">
    <source>
        <dbReference type="Proteomes" id="UP001437256"/>
    </source>
</evidence>
<reference evidence="1 2" key="1">
    <citation type="submission" date="2024-05" db="EMBL/GenBank/DDBJ databases">
        <title>A draft genome resource for the thread blight pathogen Marasmius tenuissimus strain MS-2.</title>
        <authorList>
            <person name="Yulfo-Soto G.E."/>
            <person name="Baruah I.K."/>
            <person name="Amoako-Attah I."/>
            <person name="Bukari Y."/>
            <person name="Meinhardt L.W."/>
            <person name="Bailey B.A."/>
            <person name="Cohen S.P."/>
        </authorList>
    </citation>
    <scope>NUCLEOTIDE SEQUENCE [LARGE SCALE GENOMIC DNA]</scope>
    <source>
        <strain evidence="1 2">MS-2</strain>
    </source>
</reference>
<dbReference type="EMBL" id="JBBXMP010000022">
    <property type="protein sequence ID" value="KAL0067918.1"/>
    <property type="molecule type" value="Genomic_DNA"/>
</dbReference>
<dbReference type="InterPro" id="IPR011990">
    <property type="entry name" value="TPR-like_helical_dom_sf"/>
</dbReference>
<evidence type="ECO:0000313" key="1">
    <source>
        <dbReference type="EMBL" id="KAL0067918.1"/>
    </source>
</evidence>
<dbReference type="Proteomes" id="UP001437256">
    <property type="component" value="Unassembled WGS sequence"/>
</dbReference>
<accession>A0ABR3A2P5</accession>
<sequence>MALHMDPRIQHLATVAATYQDLQLYEEALEVANRVLAIAPETHSARFTRGLAEESTGLFREALQDLTGVHSVGAFALSITQSHINHIRALRPHIVLAVNQVDESTLPAHAKLFELENDDFFHLGNGTACRYYNHNGCVPPDQNPCEYQRAQDSKSVRDESGRNVCLRYLVDECKYGRTCIYSPFETVSAAQWMAQSPPFFEGGT</sequence>
<keyword evidence="2" id="KW-1185">Reference proteome</keyword>
<comment type="caution">
    <text evidence="1">The sequence shown here is derived from an EMBL/GenBank/DDBJ whole genome shotgun (WGS) entry which is preliminary data.</text>
</comment>
<name>A0ABR3A2P5_9AGAR</name>
<dbReference type="SUPFAM" id="SSF48452">
    <property type="entry name" value="TPR-like"/>
    <property type="match status" value="1"/>
</dbReference>
<proteinExistence type="predicted"/>
<gene>
    <name evidence="1" type="ORF">AAF712_005087</name>
</gene>
<dbReference type="Gene3D" id="1.25.40.10">
    <property type="entry name" value="Tetratricopeptide repeat domain"/>
    <property type="match status" value="1"/>
</dbReference>